<organism evidence="2 3">
    <name type="scientific">Streptomyces mordarskii</name>
    <dbReference type="NCBI Taxonomy" id="1226758"/>
    <lineage>
        <taxon>Bacteria</taxon>
        <taxon>Bacillati</taxon>
        <taxon>Actinomycetota</taxon>
        <taxon>Actinomycetes</taxon>
        <taxon>Kitasatosporales</taxon>
        <taxon>Streptomycetaceae</taxon>
        <taxon>Streptomyces</taxon>
    </lineage>
</organism>
<feature type="region of interest" description="Disordered" evidence="1">
    <location>
        <begin position="62"/>
        <end position="84"/>
    </location>
</feature>
<protein>
    <submittedName>
        <fullName evidence="2">Uncharacterized protein</fullName>
    </submittedName>
</protein>
<gene>
    <name evidence="2" type="ORF">GCM10010390_66570</name>
</gene>
<dbReference type="EMBL" id="BAAABZ010000072">
    <property type="protein sequence ID" value="GAA0555170.1"/>
    <property type="molecule type" value="Genomic_DNA"/>
</dbReference>
<name>A0ABP3NW59_9ACTN</name>
<keyword evidence="3" id="KW-1185">Reference proteome</keyword>
<feature type="region of interest" description="Disordered" evidence="1">
    <location>
        <begin position="1"/>
        <end position="24"/>
    </location>
</feature>
<dbReference type="Proteomes" id="UP001501576">
    <property type="component" value="Unassembled WGS sequence"/>
</dbReference>
<reference evidence="3" key="1">
    <citation type="journal article" date="2019" name="Int. J. Syst. Evol. Microbiol.">
        <title>The Global Catalogue of Microorganisms (GCM) 10K type strain sequencing project: providing services to taxonomists for standard genome sequencing and annotation.</title>
        <authorList>
            <consortium name="The Broad Institute Genomics Platform"/>
            <consortium name="The Broad Institute Genome Sequencing Center for Infectious Disease"/>
            <person name="Wu L."/>
            <person name="Ma J."/>
        </authorList>
    </citation>
    <scope>NUCLEOTIDE SEQUENCE [LARGE SCALE GENOMIC DNA]</scope>
    <source>
        <strain evidence="3">JCM 5052</strain>
    </source>
</reference>
<comment type="caution">
    <text evidence="2">The sequence shown here is derived from an EMBL/GenBank/DDBJ whole genome shotgun (WGS) entry which is preliminary data.</text>
</comment>
<accession>A0ABP3NW59</accession>
<proteinExistence type="predicted"/>
<evidence type="ECO:0000256" key="1">
    <source>
        <dbReference type="SAM" id="MobiDB-lite"/>
    </source>
</evidence>
<evidence type="ECO:0000313" key="3">
    <source>
        <dbReference type="Proteomes" id="UP001501576"/>
    </source>
</evidence>
<sequence length="84" mass="9834">MVSTSHLSPIETADAMPPPDLPKRWDTAFGTDGIFEELYGLARREIHPDQFRRRMELEAQARVIEERSTLKPRQKRSRSWPTLE</sequence>
<evidence type="ECO:0000313" key="2">
    <source>
        <dbReference type="EMBL" id="GAA0555170.1"/>
    </source>
</evidence>